<comment type="caution">
    <text evidence="7">The sequence shown here is derived from an EMBL/GenBank/DDBJ whole genome shotgun (WGS) entry which is preliminary data.</text>
</comment>
<gene>
    <name evidence="7" type="ORF">ANN_07165</name>
</gene>
<evidence type="ECO:0000313" key="7">
    <source>
        <dbReference type="EMBL" id="KAJ4445360.1"/>
    </source>
</evidence>
<dbReference type="PANTHER" id="PTHR22807">
    <property type="entry name" value="NOP2 YEAST -RELATED NOL1/NOP2/FMU SUN DOMAIN-CONTAINING"/>
    <property type="match status" value="1"/>
</dbReference>
<accession>A0ABQ8TFR2</accession>
<keyword evidence="2 5" id="KW-0808">Transferase</keyword>
<evidence type="ECO:0000256" key="2">
    <source>
        <dbReference type="ARBA" id="ARBA00022679"/>
    </source>
</evidence>
<dbReference type="Proteomes" id="UP001148838">
    <property type="component" value="Unassembled WGS sequence"/>
</dbReference>
<dbReference type="InterPro" id="IPR001678">
    <property type="entry name" value="MeTrfase_RsmB-F_NOP2_dom"/>
</dbReference>
<evidence type="ECO:0000256" key="1">
    <source>
        <dbReference type="ARBA" id="ARBA00022603"/>
    </source>
</evidence>
<dbReference type="Pfam" id="PF01189">
    <property type="entry name" value="Methyltr_RsmB-F"/>
    <property type="match status" value="1"/>
</dbReference>
<organism evidence="7 8">
    <name type="scientific">Periplaneta americana</name>
    <name type="common">American cockroach</name>
    <name type="synonym">Blatta americana</name>
    <dbReference type="NCBI Taxonomy" id="6978"/>
    <lineage>
        <taxon>Eukaryota</taxon>
        <taxon>Metazoa</taxon>
        <taxon>Ecdysozoa</taxon>
        <taxon>Arthropoda</taxon>
        <taxon>Hexapoda</taxon>
        <taxon>Insecta</taxon>
        <taxon>Pterygota</taxon>
        <taxon>Neoptera</taxon>
        <taxon>Polyneoptera</taxon>
        <taxon>Dictyoptera</taxon>
        <taxon>Blattodea</taxon>
        <taxon>Blattoidea</taxon>
        <taxon>Blattidae</taxon>
        <taxon>Blattinae</taxon>
        <taxon>Periplaneta</taxon>
    </lineage>
</organism>
<dbReference type="PROSITE" id="PS51686">
    <property type="entry name" value="SAM_MT_RSMB_NOP"/>
    <property type="match status" value="1"/>
</dbReference>
<evidence type="ECO:0000256" key="4">
    <source>
        <dbReference type="ARBA" id="ARBA00022884"/>
    </source>
</evidence>
<dbReference type="SUPFAM" id="SSF53335">
    <property type="entry name" value="S-adenosyl-L-methionine-dependent methyltransferases"/>
    <property type="match status" value="1"/>
</dbReference>
<keyword evidence="1 5" id="KW-0489">Methyltransferase</keyword>
<feature type="binding site" evidence="5">
    <location>
        <position position="87"/>
    </location>
    <ligand>
        <name>S-adenosyl-L-methionine</name>
        <dbReference type="ChEBI" id="CHEBI:59789"/>
    </ligand>
</feature>
<keyword evidence="4 5" id="KW-0694">RNA-binding</keyword>
<protein>
    <recommendedName>
        <fullName evidence="6">SAM-dependent MTase RsmB/NOP-type domain-containing protein</fullName>
    </recommendedName>
</protein>
<keyword evidence="8" id="KW-1185">Reference proteome</keyword>
<dbReference type="Gene3D" id="3.40.50.150">
    <property type="entry name" value="Vaccinia Virus protein VP39"/>
    <property type="match status" value="1"/>
</dbReference>
<proteinExistence type="inferred from homology"/>
<feature type="binding site" evidence="5">
    <location>
        <position position="132"/>
    </location>
    <ligand>
        <name>S-adenosyl-L-methionine</name>
        <dbReference type="ChEBI" id="CHEBI:59789"/>
    </ligand>
</feature>
<feature type="non-terminal residue" evidence="7">
    <location>
        <position position="138"/>
    </location>
</feature>
<comment type="similarity">
    <text evidence="5">Belongs to the class I-like SAM-binding methyltransferase superfamily. RsmB/NOP family.</text>
</comment>
<feature type="domain" description="SAM-dependent MTase RsmB/NOP-type" evidence="6">
    <location>
        <begin position="1"/>
        <end position="138"/>
    </location>
</feature>
<dbReference type="PANTHER" id="PTHR22807:SF4">
    <property type="entry name" value="28S RRNA (CYTOSINE-C(5))-METHYLTRANSFERASE"/>
    <property type="match status" value="1"/>
</dbReference>
<dbReference type="InterPro" id="IPR029063">
    <property type="entry name" value="SAM-dependent_MTases_sf"/>
</dbReference>
<dbReference type="InterPro" id="IPR023267">
    <property type="entry name" value="RCMT"/>
</dbReference>
<evidence type="ECO:0000256" key="3">
    <source>
        <dbReference type="ARBA" id="ARBA00022691"/>
    </source>
</evidence>
<dbReference type="InterPro" id="IPR049560">
    <property type="entry name" value="MeTrfase_RsmB-F_NOP2_cat"/>
</dbReference>
<evidence type="ECO:0000259" key="6">
    <source>
        <dbReference type="PROSITE" id="PS51686"/>
    </source>
</evidence>
<dbReference type="EMBL" id="JAJSOF020000011">
    <property type="protein sequence ID" value="KAJ4445360.1"/>
    <property type="molecule type" value="Genomic_DNA"/>
</dbReference>
<evidence type="ECO:0000313" key="8">
    <source>
        <dbReference type="Proteomes" id="UP001148838"/>
    </source>
</evidence>
<keyword evidence="3 5" id="KW-0949">S-adenosyl-L-methionine</keyword>
<name>A0ABQ8TFR2_PERAM</name>
<feature type="binding site" evidence="5">
    <location>
        <position position="114"/>
    </location>
    <ligand>
        <name>S-adenosyl-L-methionine</name>
        <dbReference type="ChEBI" id="CHEBI:59789"/>
    </ligand>
</feature>
<evidence type="ECO:0000256" key="5">
    <source>
        <dbReference type="PROSITE-ProRule" id="PRU01023"/>
    </source>
</evidence>
<sequence>MPKLQHSVKVPQLYKAASKIAKIVKEEGGSLKDLVFSYNKHLASCLASKLLNPPPGSVTLDMCAAPGMKTTHLASLMKNKGTLYAVEMGQKRYQTLCNQVEKSGATCVKTLHCDALTLDSTQCPGVQYILVDPSCSGS</sequence>
<reference evidence="7 8" key="1">
    <citation type="journal article" date="2022" name="Allergy">
        <title>Genome assembly and annotation of Periplaneta americana reveal a comprehensive cockroach allergen profile.</title>
        <authorList>
            <person name="Wang L."/>
            <person name="Xiong Q."/>
            <person name="Saelim N."/>
            <person name="Wang L."/>
            <person name="Nong W."/>
            <person name="Wan A.T."/>
            <person name="Shi M."/>
            <person name="Liu X."/>
            <person name="Cao Q."/>
            <person name="Hui J.H.L."/>
            <person name="Sookrung N."/>
            <person name="Leung T.F."/>
            <person name="Tungtrongchitr A."/>
            <person name="Tsui S.K.W."/>
        </authorList>
    </citation>
    <scope>NUCLEOTIDE SEQUENCE [LARGE SCALE GENOMIC DNA]</scope>
    <source>
        <strain evidence="7">PWHHKU_190912</strain>
    </source>
</reference>
<comment type="caution">
    <text evidence="5">Lacks conserved residue(s) required for the propagation of feature annotation.</text>
</comment>